<name>A0ACB8VQM5_9TELE</name>
<dbReference type="Proteomes" id="UP000831701">
    <property type="component" value="Chromosome 19"/>
</dbReference>
<gene>
    <name evidence="1" type="ORF">L3Q82_016299</name>
</gene>
<sequence length="428" mass="47862">MGRRIKGEERGERRKGRRKDTQSLIVLEKYSLADGDWLRSGQVSQHVVTCGLEKSPCWCVQGRSVIWDDCSSASHQTENVLSGISHTFTDRAQTNRDQHRPAGTRSDQQGPTDQHRPTGTNTDQQGPGQTSRDQVRPAETNRTNTDQQQGPTQTSRDQVRPAETNRDQVRHRPAGTRSDQQGPTQTSRDQVRPAGTNTEQQGPTQTNRPGDQHRPTGTRSDHRPTQTSRDQVRPAGTNTDQQGPGHRPAPGPGHTDQGTGTRSDQQGPTQTSRDQHRPTGTRSDQQGPTQTSRDQHRPTGTRSDLKTSSEREEEEEEEEEEEAASLNIEQVFSANIYNQTRPFPPICSHIGCTSGYSSLSFLRPSVRRSPRPSNRGQEKLQKSLYGKKKKPEEEPQMRDPSPWDGQTIAIDATCTEIIIISHIMELWT</sequence>
<evidence type="ECO:0000313" key="1">
    <source>
        <dbReference type="EMBL" id="KAI3357917.1"/>
    </source>
</evidence>
<evidence type="ECO:0000313" key="2">
    <source>
        <dbReference type="Proteomes" id="UP000831701"/>
    </source>
</evidence>
<reference evidence="1" key="1">
    <citation type="submission" date="2022-04" db="EMBL/GenBank/DDBJ databases">
        <title>Jade perch genome.</title>
        <authorList>
            <person name="Chao B."/>
        </authorList>
    </citation>
    <scope>NUCLEOTIDE SEQUENCE</scope>
    <source>
        <strain evidence="1">CB-2022</strain>
    </source>
</reference>
<accession>A0ACB8VQM5</accession>
<keyword evidence="2" id="KW-1185">Reference proteome</keyword>
<dbReference type="EMBL" id="CM041549">
    <property type="protein sequence ID" value="KAI3357917.1"/>
    <property type="molecule type" value="Genomic_DNA"/>
</dbReference>
<protein>
    <submittedName>
        <fullName evidence="1">Uncharacterized protein</fullName>
    </submittedName>
</protein>
<organism evidence="1 2">
    <name type="scientific">Scortum barcoo</name>
    <name type="common">barcoo grunter</name>
    <dbReference type="NCBI Taxonomy" id="214431"/>
    <lineage>
        <taxon>Eukaryota</taxon>
        <taxon>Metazoa</taxon>
        <taxon>Chordata</taxon>
        <taxon>Craniata</taxon>
        <taxon>Vertebrata</taxon>
        <taxon>Euteleostomi</taxon>
        <taxon>Actinopterygii</taxon>
        <taxon>Neopterygii</taxon>
        <taxon>Teleostei</taxon>
        <taxon>Neoteleostei</taxon>
        <taxon>Acanthomorphata</taxon>
        <taxon>Eupercaria</taxon>
        <taxon>Centrarchiformes</taxon>
        <taxon>Terapontoidei</taxon>
        <taxon>Terapontidae</taxon>
        <taxon>Scortum</taxon>
    </lineage>
</organism>
<proteinExistence type="predicted"/>
<comment type="caution">
    <text evidence="1">The sequence shown here is derived from an EMBL/GenBank/DDBJ whole genome shotgun (WGS) entry which is preliminary data.</text>
</comment>